<comment type="caution">
    <text evidence="1">The sequence shown here is derived from an EMBL/GenBank/DDBJ whole genome shotgun (WGS) entry which is preliminary data.</text>
</comment>
<evidence type="ECO:0000313" key="1">
    <source>
        <dbReference type="EMBL" id="GAJ20189.1"/>
    </source>
</evidence>
<dbReference type="InterPro" id="IPR023296">
    <property type="entry name" value="Glyco_hydro_beta-prop_sf"/>
</dbReference>
<name>X1URT4_9ZZZZ</name>
<proteinExistence type="predicted"/>
<dbReference type="EMBL" id="BARW01036738">
    <property type="protein sequence ID" value="GAJ20189.1"/>
    <property type="molecule type" value="Genomic_DNA"/>
</dbReference>
<reference evidence="1" key="1">
    <citation type="journal article" date="2014" name="Front. Microbiol.">
        <title>High frequency of phylogenetically diverse reductive dehalogenase-homologous genes in deep subseafloor sedimentary metagenomes.</title>
        <authorList>
            <person name="Kawai M."/>
            <person name="Futagami T."/>
            <person name="Toyoda A."/>
            <person name="Takaki Y."/>
            <person name="Nishi S."/>
            <person name="Hori S."/>
            <person name="Arai W."/>
            <person name="Tsubouchi T."/>
            <person name="Morono Y."/>
            <person name="Uchiyama I."/>
            <person name="Ito T."/>
            <person name="Fujiyama A."/>
            <person name="Inagaki F."/>
            <person name="Takami H."/>
        </authorList>
    </citation>
    <scope>NUCLEOTIDE SEQUENCE</scope>
    <source>
        <strain evidence="1">Expedition CK06-06</strain>
    </source>
</reference>
<dbReference type="Gene3D" id="2.115.10.20">
    <property type="entry name" value="Glycosyl hydrolase domain, family 43"/>
    <property type="match status" value="1"/>
</dbReference>
<sequence length="39" mass="4130">ADDSILVYYGAADTVIGVARAKIGDLIPTVVRKRIEGNV</sequence>
<gene>
    <name evidence="1" type="ORF">S12H4_56937</name>
</gene>
<protein>
    <recommendedName>
        <fullName evidence="2">Glycosidase</fullName>
    </recommendedName>
</protein>
<feature type="non-terminal residue" evidence="1">
    <location>
        <position position="1"/>
    </location>
</feature>
<organism evidence="1">
    <name type="scientific">marine sediment metagenome</name>
    <dbReference type="NCBI Taxonomy" id="412755"/>
    <lineage>
        <taxon>unclassified sequences</taxon>
        <taxon>metagenomes</taxon>
        <taxon>ecological metagenomes</taxon>
    </lineage>
</organism>
<evidence type="ECO:0008006" key="2">
    <source>
        <dbReference type="Google" id="ProtNLM"/>
    </source>
</evidence>
<accession>X1URT4</accession>
<dbReference type="AlphaFoldDB" id="X1URT4"/>